<dbReference type="RefSeq" id="XP_013336096.1">
    <property type="nucleotide sequence ID" value="XM_013480642.1"/>
</dbReference>
<dbReference type="GeneID" id="25339734"/>
<gene>
    <name evidence="2" type="ORF">EMWEY_00057480</name>
</gene>
<evidence type="ECO:0000313" key="3">
    <source>
        <dbReference type="Proteomes" id="UP000030763"/>
    </source>
</evidence>
<accession>U6M8P7</accession>
<proteinExistence type="predicted"/>
<dbReference type="VEuPathDB" id="ToxoDB:EMWEY_00057480"/>
<organism evidence="2 3">
    <name type="scientific">Eimeria maxima</name>
    <name type="common">Coccidian parasite</name>
    <dbReference type="NCBI Taxonomy" id="5804"/>
    <lineage>
        <taxon>Eukaryota</taxon>
        <taxon>Sar</taxon>
        <taxon>Alveolata</taxon>
        <taxon>Apicomplexa</taxon>
        <taxon>Conoidasida</taxon>
        <taxon>Coccidia</taxon>
        <taxon>Eucoccidiorida</taxon>
        <taxon>Eimeriorina</taxon>
        <taxon>Eimeriidae</taxon>
        <taxon>Eimeria</taxon>
    </lineage>
</organism>
<dbReference type="Proteomes" id="UP000030763">
    <property type="component" value="Unassembled WGS sequence"/>
</dbReference>
<dbReference type="OrthoDB" id="292964at2759"/>
<feature type="region of interest" description="Disordered" evidence="1">
    <location>
        <begin position="239"/>
        <end position="266"/>
    </location>
</feature>
<keyword evidence="3" id="KW-1185">Reference proteome</keyword>
<name>U6M8P7_EIMMA</name>
<evidence type="ECO:0000313" key="2">
    <source>
        <dbReference type="EMBL" id="CDJ59448.1"/>
    </source>
</evidence>
<feature type="region of interest" description="Disordered" evidence="1">
    <location>
        <begin position="64"/>
        <end position="123"/>
    </location>
</feature>
<sequence>MLRFISPTTTCAELYAAVETAFFCSSSSSSSSSSRGSIIDEGIGMTGGGGLSLMGAPIGGGAPMGISSSIGSSSPSGSSSYHGGPHDGGISGGGPLVGGGGGGPLGGVGGGGGGGPSPIGEEPIAQRSKITGVFTQAVEAINKTFNQVDAGNNRKWRLQVTYPFAAEDNERSVLGQGVAFIRDKINGQLKVIPFDHHKLVIQFVKPPKDQLMALIYLDISGLDHLPGMLGSSSSSFEHQHLSSSSSSSNSSNSSSSNNSSNNSSSSSNTLVNGIISLGSLRQCYKIHLSDCLQHFAEKEILDQDNMW</sequence>
<evidence type="ECO:0000256" key="1">
    <source>
        <dbReference type="SAM" id="MobiDB-lite"/>
    </source>
</evidence>
<dbReference type="AlphaFoldDB" id="U6M8P7"/>
<dbReference type="EMBL" id="HG720417">
    <property type="protein sequence ID" value="CDJ59448.1"/>
    <property type="molecule type" value="Genomic_DNA"/>
</dbReference>
<feature type="compositionally biased region" description="Low complexity" evidence="1">
    <location>
        <begin position="64"/>
        <end position="83"/>
    </location>
</feature>
<reference evidence="2" key="1">
    <citation type="submission" date="2013-10" db="EMBL/GenBank/DDBJ databases">
        <title>Genomic analysis of the causative agents of coccidiosis in chickens.</title>
        <authorList>
            <person name="Reid A.J."/>
            <person name="Blake D."/>
            <person name="Billington K."/>
            <person name="Browne H."/>
            <person name="Dunn M."/>
            <person name="Hung S."/>
            <person name="Kawahara F."/>
            <person name="Miranda-Saavedra D."/>
            <person name="Mourier T."/>
            <person name="Nagra H."/>
            <person name="Otto T.D."/>
            <person name="Rawlings N."/>
            <person name="Sanchez A."/>
            <person name="Sanders M."/>
            <person name="Subramaniam C."/>
            <person name="Tay Y."/>
            <person name="Dear P."/>
            <person name="Doerig C."/>
            <person name="Gruber A."/>
            <person name="Parkinson J."/>
            <person name="Shirley M."/>
            <person name="Wan K.L."/>
            <person name="Berriman M."/>
            <person name="Tomley F."/>
            <person name="Pain A."/>
        </authorList>
    </citation>
    <scope>NUCLEOTIDE SEQUENCE [LARGE SCALE GENOMIC DNA]</scope>
    <source>
        <strain evidence="2">Weybridge</strain>
    </source>
</reference>
<reference evidence="2" key="2">
    <citation type="submission" date="2013-10" db="EMBL/GenBank/DDBJ databases">
        <authorList>
            <person name="Aslett M."/>
        </authorList>
    </citation>
    <scope>NUCLEOTIDE SEQUENCE [LARGE SCALE GENOMIC DNA]</scope>
    <source>
        <strain evidence="2">Weybridge</strain>
    </source>
</reference>
<protein>
    <submittedName>
        <fullName evidence="2">Ubiquitin carboxyl-terminal hydrolase, putative</fullName>
    </submittedName>
</protein>
<feature type="compositionally biased region" description="Gly residues" evidence="1">
    <location>
        <begin position="86"/>
        <end position="117"/>
    </location>
</feature>
<keyword evidence="2" id="KW-0378">Hydrolase</keyword>
<dbReference type="GO" id="GO:0016787">
    <property type="term" value="F:hydrolase activity"/>
    <property type="evidence" value="ECO:0007669"/>
    <property type="project" value="UniProtKB-KW"/>
</dbReference>